<keyword evidence="2" id="KW-0472">Membrane</keyword>
<dbReference type="RefSeq" id="WP_022606909.1">
    <property type="nucleotide sequence ID" value="NZ_ASSJ01000049.1"/>
</dbReference>
<evidence type="ECO:0008006" key="5">
    <source>
        <dbReference type="Google" id="ProtNLM"/>
    </source>
</evidence>
<evidence type="ECO:0000313" key="3">
    <source>
        <dbReference type="EMBL" id="ERN41389.1"/>
    </source>
</evidence>
<feature type="transmembrane region" description="Helical" evidence="2">
    <location>
        <begin position="42"/>
        <end position="62"/>
    </location>
</feature>
<feature type="transmembrane region" description="Helical" evidence="2">
    <location>
        <begin position="102"/>
        <end position="119"/>
    </location>
</feature>
<keyword evidence="2" id="KW-1133">Transmembrane helix</keyword>
<evidence type="ECO:0000256" key="2">
    <source>
        <dbReference type="SAM" id="Phobius"/>
    </source>
</evidence>
<evidence type="ECO:0000313" key="4">
    <source>
        <dbReference type="Proteomes" id="UP000016960"/>
    </source>
</evidence>
<organism evidence="3 4">
    <name type="scientific">Rubidibacter lacunae KORDI 51-2</name>
    <dbReference type="NCBI Taxonomy" id="582515"/>
    <lineage>
        <taxon>Bacteria</taxon>
        <taxon>Bacillati</taxon>
        <taxon>Cyanobacteriota</taxon>
        <taxon>Cyanophyceae</taxon>
        <taxon>Oscillatoriophycideae</taxon>
        <taxon>Chroococcales</taxon>
        <taxon>Aphanothecaceae</taxon>
        <taxon>Rubidibacter</taxon>
    </lineage>
</organism>
<dbReference type="EMBL" id="ASSJ01000049">
    <property type="protein sequence ID" value="ERN41389.1"/>
    <property type="molecule type" value="Genomic_DNA"/>
</dbReference>
<feature type="compositionally biased region" description="Basic and acidic residues" evidence="1">
    <location>
        <begin position="369"/>
        <end position="388"/>
    </location>
</feature>
<keyword evidence="4" id="KW-1185">Reference proteome</keyword>
<feature type="compositionally biased region" description="Basic and acidic residues" evidence="1">
    <location>
        <begin position="241"/>
        <end position="253"/>
    </location>
</feature>
<dbReference type="OrthoDB" id="484731at2"/>
<sequence>MRARASDSFRLDPYLWIHFAGLGALPACLLAVWLGLAAEGAVWPVALDVLLVGVFGCVPIAWMQWQQPFDIFSLLLFSIQPQRLTEQQRRILRAFGLPKQRIWCAIAAVVMPVVLWQIARYAPAAAVTTPIHSHWLGVVAAAVAFFAANLFLQVPLSVAGVLLTGESTVAGLEPYPVAAIRKDFFVPGIRVASIVPSVAPAPRVEDIASLTADEPGDDDVSDRVQTDVGDASNEPVAEPATEERFDDADRADGVESTDEPPAAKSITDETIFEATKELFDYSDRGDGGEPTVEAGEVAVVASTEPGNPSFDAEGTDTQESSSAESVEQTNDSQADAGTAASDSDESTESETESESKTESEISIDTAGEPEGREIDAVEPQIDDRNSQA</sequence>
<comment type="caution">
    <text evidence="3">The sequence shown here is derived from an EMBL/GenBank/DDBJ whole genome shotgun (WGS) entry which is preliminary data.</text>
</comment>
<evidence type="ECO:0000256" key="1">
    <source>
        <dbReference type="SAM" id="MobiDB-lite"/>
    </source>
</evidence>
<reference evidence="3 4" key="1">
    <citation type="submission" date="2013-05" db="EMBL/GenBank/DDBJ databases">
        <title>Draft genome sequence of Rubidibacter lacunae KORDI 51-2.</title>
        <authorList>
            <person name="Choi D.H."/>
            <person name="Noh J.H."/>
            <person name="Kwon K.-K."/>
            <person name="Lee J.-H."/>
            <person name="Ryu J.-Y."/>
        </authorList>
    </citation>
    <scope>NUCLEOTIDE SEQUENCE [LARGE SCALE GENOMIC DNA]</scope>
    <source>
        <strain evidence="3 4">KORDI 51-2</strain>
    </source>
</reference>
<feature type="transmembrane region" description="Helical" evidence="2">
    <location>
        <begin position="131"/>
        <end position="152"/>
    </location>
</feature>
<keyword evidence="2" id="KW-0812">Transmembrane</keyword>
<dbReference type="NCBIfam" id="NF033183">
    <property type="entry name" value="colliding_TM"/>
    <property type="match status" value="1"/>
</dbReference>
<feature type="compositionally biased region" description="Polar residues" evidence="1">
    <location>
        <begin position="315"/>
        <end position="335"/>
    </location>
</feature>
<feature type="compositionally biased region" description="Basic and acidic residues" evidence="1">
    <location>
        <begin position="274"/>
        <end position="287"/>
    </location>
</feature>
<dbReference type="AlphaFoldDB" id="U5DLD4"/>
<gene>
    <name evidence="3" type="ORF">KR51_00019570</name>
</gene>
<dbReference type="STRING" id="582515.KR51_00019570"/>
<dbReference type="Proteomes" id="UP000016960">
    <property type="component" value="Unassembled WGS sequence"/>
</dbReference>
<accession>U5DLD4</accession>
<protein>
    <recommendedName>
        <fullName evidence="5">Low-complexity tail membrane protein</fullName>
    </recommendedName>
</protein>
<dbReference type="InParanoid" id="U5DLD4"/>
<dbReference type="InterPro" id="IPR049610">
    <property type="entry name" value="LCTMP-like"/>
</dbReference>
<feature type="region of interest" description="Disordered" evidence="1">
    <location>
        <begin position="211"/>
        <end position="388"/>
    </location>
</feature>
<name>U5DLD4_9CHRO</name>
<proteinExistence type="predicted"/>
<dbReference type="PATRIC" id="fig|582515.4.peg.2201"/>
<feature type="transmembrane region" description="Helical" evidence="2">
    <location>
        <begin position="14"/>
        <end position="36"/>
    </location>
</feature>
<dbReference type="eggNOG" id="ENOG502ZYH1">
    <property type="taxonomic scope" value="Bacteria"/>
</dbReference>
<feature type="compositionally biased region" description="Acidic residues" evidence="1">
    <location>
        <begin position="342"/>
        <end position="352"/>
    </location>
</feature>